<reference evidence="1" key="1">
    <citation type="submission" date="2022-04" db="EMBL/GenBank/DDBJ databases">
        <title>Genome of the entomopathogenic fungus Entomophthora muscae.</title>
        <authorList>
            <person name="Elya C."/>
            <person name="Lovett B.R."/>
            <person name="Lee E."/>
            <person name="Macias A.M."/>
            <person name="Hajek A.E."/>
            <person name="De Bivort B.L."/>
            <person name="Kasson M.T."/>
            <person name="De Fine Licht H.H."/>
            <person name="Stajich J.E."/>
        </authorList>
    </citation>
    <scope>NUCLEOTIDE SEQUENCE</scope>
    <source>
        <strain evidence="1">Berkeley</strain>
    </source>
</reference>
<accession>A0ACC2SXY5</accession>
<evidence type="ECO:0000313" key="1">
    <source>
        <dbReference type="EMBL" id="KAJ9067175.1"/>
    </source>
</evidence>
<evidence type="ECO:0000313" key="2">
    <source>
        <dbReference type="Proteomes" id="UP001165960"/>
    </source>
</evidence>
<keyword evidence="2" id="KW-1185">Reference proteome</keyword>
<comment type="caution">
    <text evidence="1">The sequence shown here is derived from an EMBL/GenBank/DDBJ whole genome shotgun (WGS) entry which is preliminary data.</text>
</comment>
<dbReference type="Proteomes" id="UP001165960">
    <property type="component" value="Unassembled WGS sequence"/>
</dbReference>
<organism evidence="1 2">
    <name type="scientific">Entomophthora muscae</name>
    <dbReference type="NCBI Taxonomy" id="34485"/>
    <lineage>
        <taxon>Eukaryota</taxon>
        <taxon>Fungi</taxon>
        <taxon>Fungi incertae sedis</taxon>
        <taxon>Zoopagomycota</taxon>
        <taxon>Entomophthoromycotina</taxon>
        <taxon>Entomophthoromycetes</taxon>
        <taxon>Entomophthorales</taxon>
        <taxon>Entomophthoraceae</taxon>
        <taxon>Entomophthora</taxon>
    </lineage>
</organism>
<name>A0ACC2SXY5_9FUNG</name>
<protein>
    <submittedName>
        <fullName evidence="1">GCD complex subunit gcd7</fullName>
    </submittedName>
</protein>
<proteinExistence type="predicted"/>
<sequence>MTITRDIPALVENLISKLKRRQVIGSWSVSTETLLVLRQVISVSKWNNVRALLDDIAHIGHRLVTAQPQELAVGNIVRRVLHMIREEYKVHLKELEEDKDGQNGTDSDPSTCDEASLRVGTTTSAPTVASMFTLMGGIDFTEEAMDYSRSVYTFKPTVIQEITEMIDELVNIYSNIAGHALEQINSSEIIMTSGKSRTVIEFLKAAARERQFQVIVVDSSSKKETLDLAKGLVAVGITTTIVPHAAIFAIMSKVNKVILGTHAVMANGGLIAVSGTQSIAAAAHYHSTPVVVLTGLYKLSPLFPMDHELLNICVSPSTVTNYADGDIVEHVEVVAPYFDYVAPELVSLFITNVGGHPPSYLYRLITENYDPIDSHLEHTPHPTL</sequence>
<gene>
    <name evidence="1" type="primary">GCD7_1</name>
    <name evidence="1" type="ORF">DSO57_1002239</name>
</gene>
<dbReference type="EMBL" id="QTSX02004265">
    <property type="protein sequence ID" value="KAJ9067175.1"/>
    <property type="molecule type" value="Genomic_DNA"/>
</dbReference>